<organism evidence="5 6">
    <name type="scientific">Phytophthora fragariae</name>
    <dbReference type="NCBI Taxonomy" id="53985"/>
    <lineage>
        <taxon>Eukaryota</taxon>
        <taxon>Sar</taxon>
        <taxon>Stramenopiles</taxon>
        <taxon>Oomycota</taxon>
        <taxon>Peronosporomycetes</taxon>
        <taxon>Peronosporales</taxon>
        <taxon>Peronosporaceae</taxon>
        <taxon>Phytophthora</taxon>
    </lineage>
</organism>
<dbReference type="PROSITE" id="PS50042">
    <property type="entry name" value="CNMP_BINDING_3"/>
    <property type="match status" value="1"/>
</dbReference>
<keyword evidence="1" id="KW-0813">Transport</keyword>
<evidence type="ECO:0000256" key="2">
    <source>
        <dbReference type="SAM" id="Phobius"/>
    </source>
</evidence>
<dbReference type="SUPFAM" id="SSF51206">
    <property type="entry name" value="cAMP-binding domain-like"/>
    <property type="match status" value="1"/>
</dbReference>
<dbReference type="Proteomes" id="UP000476176">
    <property type="component" value="Unassembled WGS sequence"/>
</dbReference>
<dbReference type="GO" id="GO:0044877">
    <property type="term" value="F:protein-containing complex binding"/>
    <property type="evidence" value="ECO:0007669"/>
    <property type="project" value="TreeGrafter"/>
</dbReference>
<accession>A0A6G0PQN7</accession>
<dbReference type="AlphaFoldDB" id="A0A6G0PQN7"/>
<keyword evidence="1" id="KW-1071">Ligand-gated ion channel</keyword>
<dbReference type="PANTHER" id="PTHR45638">
    <property type="entry name" value="CYCLIC NUCLEOTIDE-GATED CATION CHANNEL SUBUNIT A"/>
    <property type="match status" value="1"/>
</dbReference>
<evidence type="ECO:0000256" key="1">
    <source>
        <dbReference type="ARBA" id="ARBA00023286"/>
    </source>
</evidence>
<dbReference type="PANTHER" id="PTHR45638:SF11">
    <property type="entry name" value="CYCLIC NUCLEOTIDE-GATED CATION CHANNEL SUBUNIT A"/>
    <property type="match status" value="1"/>
</dbReference>
<keyword evidence="2" id="KW-0812">Transmembrane</keyword>
<gene>
    <name evidence="5" type="ORF">PF004_g1964</name>
</gene>
<dbReference type="GO" id="GO:0005221">
    <property type="term" value="F:intracellularly cyclic nucleotide-activated monoatomic cation channel activity"/>
    <property type="evidence" value="ECO:0007669"/>
    <property type="project" value="InterPro"/>
</dbReference>
<dbReference type="Pfam" id="PF00027">
    <property type="entry name" value="cNMP_binding"/>
    <property type="match status" value="1"/>
</dbReference>
<name>A0A6G0PQN7_9STRA</name>
<sequence length="415" mass="46937">MDMLMLRFLLGLFFASTAFIKKGKVFEPSDHADYLFTLFVNFVGLVTMAFMIGEMANLYISYISNEVEFRKNHIAVELYLERWHITGKLRARCHAFLSSLWSSHRGVNYQAIFDEIPQVIRTESILHIANLPLRAFINSVFRPFATAHPHDRDVEALTRSIAQHLKYEGYPRDECVLVEGRVSNEMYFVVKGHLLVTSSTDHPEHAIRPDQHYKKGDFFGEHGLLGYSVGVCTVKTVCACDLLSLSSESLLNVMLSRPIFQTALSIAVEGYRSMHATPTKENTVRAENDWGVELFRILDARRKKWLDEALAFKAADSESDEPINEPWTVSCLKPGQEVGLATISTPSSCVKVFEKLIRLIATRGMLDTKHLQSATQFQETLPVMAADLGTIYRSNLSMTEKSDSSRPSSNKIPYL</sequence>
<reference evidence="5 6" key="1">
    <citation type="submission" date="2018-09" db="EMBL/GenBank/DDBJ databases">
        <title>Genomic investigation of the strawberry pathogen Phytophthora fragariae indicates pathogenicity is determined by transcriptional variation in three key races.</title>
        <authorList>
            <person name="Adams T.M."/>
            <person name="Armitage A.D."/>
            <person name="Sobczyk M.K."/>
            <person name="Bates H.J."/>
            <person name="Dunwell J.M."/>
            <person name="Nellist C.F."/>
            <person name="Harrison R.J."/>
        </authorList>
    </citation>
    <scope>NUCLEOTIDE SEQUENCE [LARGE SCALE GENOMIC DNA]</scope>
    <source>
        <strain evidence="5 6">BC-23</strain>
    </source>
</reference>
<feature type="domain" description="Cyclic nucleotide-binding" evidence="4">
    <location>
        <begin position="161"/>
        <end position="254"/>
    </location>
</feature>
<dbReference type="CDD" id="cd00038">
    <property type="entry name" value="CAP_ED"/>
    <property type="match status" value="1"/>
</dbReference>
<keyword evidence="2" id="KW-1133">Transmembrane helix</keyword>
<proteinExistence type="predicted"/>
<keyword evidence="1" id="KW-0407">Ion channel</keyword>
<dbReference type="InterPro" id="IPR000595">
    <property type="entry name" value="cNMP-bd_dom"/>
</dbReference>
<protein>
    <recommendedName>
        <fullName evidence="4">Cyclic nucleotide-binding domain-containing protein</fullName>
    </recommendedName>
</protein>
<feature type="signal peptide" evidence="3">
    <location>
        <begin position="1"/>
        <end position="20"/>
    </location>
</feature>
<evidence type="ECO:0000256" key="3">
    <source>
        <dbReference type="SAM" id="SignalP"/>
    </source>
</evidence>
<evidence type="ECO:0000259" key="4">
    <source>
        <dbReference type="PROSITE" id="PS50042"/>
    </source>
</evidence>
<dbReference type="SMART" id="SM00100">
    <property type="entry name" value="cNMP"/>
    <property type="match status" value="1"/>
</dbReference>
<evidence type="ECO:0000313" key="6">
    <source>
        <dbReference type="Proteomes" id="UP000476176"/>
    </source>
</evidence>
<comment type="caution">
    <text evidence="5">The sequence shown here is derived from an EMBL/GenBank/DDBJ whole genome shotgun (WGS) entry which is preliminary data.</text>
</comment>
<dbReference type="Gene3D" id="2.60.120.10">
    <property type="entry name" value="Jelly Rolls"/>
    <property type="match status" value="1"/>
</dbReference>
<dbReference type="InterPro" id="IPR050866">
    <property type="entry name" value="CNG_cation_channel"/>
</dbReference>
<keyword evidence="1" id="KW-0406">Ion transport</keyword>
<dbReference type="EMBL" id="QXGC01000053">
    <property type="protein sequence ID" value="KAE9252436.1"/>
    <property type="molecule type" value="Genomic_DNA"/>
</dbReference>
<keyword evidence="3" id="KW-0732">Signal</keyword>
<evidence type="ECO:0000313" key="5">
    <source>
        <dbReference type="EMBL" id="KAE9252436.1"/>
    </source>
</evidence>
<dbReference type="Gene3D" id="1.10.287.630">
    <property type="entry name" value="Helix hairpin bin"/>
    <property type="match status" value="1"/>
</dbReference>
<keyword evidence="2" id="KW-0472">Membrane</keyword>
<dbReference type="InterPro" id="IPR018490">
    <property type="entry name" value="cNMP-bd_dom_sf"/>
</dbReference>
<feature type="chain" id="PRO_5026035673" description="Cyclic nucleotide-binding domain-containing protein" evidence="3">
    <location>
        <begin position="21"/>
        <end position="415"/>
    </location>
</feature>
<feature type="transmembrane region" description="Helical" evidence="2">
    <location>
        <begin position="34"/>
        <end position="53"/>
    </location>
</feature>
<dbReference type="InterPro" id="IPR014710">
    <property type="entry name" value="RmlC-like_jellyroll"/>
</dbReference>